<dbReference type="InterPro" id="IPR002502">
    <property type="entry name" value="Amidase_domain"/>
</dbReference>
<evidence type="ECO:0000256" key="1">
    <source>
        <dbReference type="ARBA" id="ARBA00001561"/>
    </source>
</evidence>
<sequence length="242" mass="27747">MLPIQRRISAYNHYNYNSTTYIIIHDVGTRSTAKNNVDYFFGGERYASAHYFVDDTSIWQSVEDFHGAYHVGDGNGIYGISNVNSIGIEMCLPTGVVTAQTEQNTIELTKYLMKKYNIPISRVVRHYDASRKNCPAQFNLDGKWTRWNVFKAKLAGASTPSQNTTQNQNTKPKKKRGEIMLLFRPVDSPNVYLLVGNQYTHVKNEKHLERVKVMMKQAGYDTHIHTDLDQISYIKKVATEKK</sequence>
<feature type="compositionally biased region" description="Low complexity" evidence="5">
    <location>
        <begin position="158"/>
        <end position="170"/>
    </location>
</feature>
<dbReference type="Gene3D" id="3.40.80.10">
    <property type="entry name" value="Peptidoglycan recognition protein-like"/>
    <property type="match status" value="1"/>
</dbReference>
<keyword evidence="8" id="KW-1185">Reference proteome</keyword>
<dbReference type="CDD" id="cd06583">
    <property type="entry name" value="PGRP"/>
    <property type="match status" value="1"/>
</dbReference>
<evidence type="ECO:0000256" key="5">
    <source>
        <dbReference type="SAM" id="MobiDB-lite"/>
    </source>
</evidence>
<dbReference type="GO" id="GO:0071555">
    <property type="term" value="P:cell wall organization"/>
    <property type="evidence" value="ECO:0007669"/>
    <property type="project" value="UniProtKB-KW"/>
</dbReference>
<dbReference type="AlphaFoldDB" id="A0A4P5P982"/>
<accession>A0A4P5P982</accession>
<comment type="catalytic activity">
    <reaction evidence="1">
        <text>Hydrolyzes the link between N-acetylmuramoyl residues and L-amino acid residues in certain cell-wall glycopeptides.</text>
        <dbReference type="EC" id="3.5.1.28"/>
    </reaction>
</comment>
<feature type="region of interest" description="Disordered" evidence="5">
    <location>
        <begin position="157"/>
        <end position="177"/>
    </location>
</feature>
<protein>
    <recommendedName>
        <fullName evidence="2">N-acetylmuramoyl-L-alanine amidase</fullName>
        <ecNumber evidence="2">3.5.1.28</ecNumber>
    </recommendedName>
</protein>
<evidence type="ECO:0000256" key="4">
    <source>
        <dbReference type="ARBA" id="ARBA00023316"/>
    </source>
</evidence>
<dbReference type="EMBL" id="BJCC01000003">
    <property type="protein sequence ID" value="GCF92518.1"/>
    <property type="molecule type" value="Genomic_DNA"/>
</dbReference>
<name>A0A4P5P982_9ENTE</name>
<dbReference type="SMART" id="SM00644">
    <property type="entry name" value="Ami_2"/>
    <property type="match status" value="1"/>
</dbReference>
<dbReference type="Pfam" id="PF01510">
    <property type="entry name" value="Amidase_2"/>
    <property type="match status" value="1"/>
</dbReference>
<proteinExistence type="predicted"/>
<reference evidence="8" key="1">
    <citation type="submission" date="2019-02" db="EMBL/GenBank/DDBJ databases">
        <title>Draft genome sequence of Enterococcus sp. Gos25-1.</title>
        <authorList>
            <person name="Tanaka N."/>
            <person name="Shiwa Y."/>
            <person name="Fujita N."/>
        </authorList>
    </citation>
    <scope>NUCLEOTIDE SEQUENCE [LARGE SCALE GENOMIC DNA]</scope>
    <source>
        <strain evidence="8">Gos25-1</strain>
    </source>
</reference>
<comment type="caution">
    <text evidence="7">The sequence shown here is derived from an EMBL/GenBank/DDBJ whole genome shotgun (WGS) entry which is preliminary data.</text>
</comment>
<dbReference type="RefSeq" id="WP_146621026.1">
    <property type="nucleotide sequence ID" value="NZ_BJCC01000003.1"/>
</dbReference>
<dbReference type="GO" id="GO:0008745">
    <property type="term" value="F:N-acetylmuramoyl-L-alanine amidase activity"/>
    <property type="evidence" value="ECO:0007669"/>
    <property type="project" value="UniProtKB-EC"/>
</dbReference>
<evidence type="ECO:0000313" key="8">
    <source>
        <dbReference type="Proteomes" id="UP000290567"/>
    </source>
</evidence>
<dbReference type="PANTHER" id="PTHR30417">
    <property type="entry name" value="N-ACETYLMURAMOYL-L-ALANINE AMIDASE AMID"/>
    <property type="match status" value="1"/>
</dbReference>
<evidence type="ECO:0000256" key="3">
    <source>
        <dbReference type="ARBA" id="ARBA00022801"/>
    </source>
</evidence>
<keyword evidence="3" id="KW-0378">Hydrolase</keyword>
<dbReference type="PANTHER" id="PTHR30417:SF1">
    <property type="entry name" value="N-ACETYLMURAMOYL-L-ALANINE AMIDASE AMID"/>
    <property type="match status" value="1"/>
</dbReference>
<keyword evidence="4" id="KW-0961">Cell wall biogenesis/degradation</keyword>
<dbReference type="GO" id="GO:0009253">
    <property type="term" value="P:peptidoglycan catabolic process"/>
    <property type="evidence" value="ECO:0007669"/>
    <property type="project" value="InterPro"/>
</dbReference>
<organism evidence="7 8">
    <name type="scientific">Enterococcus florum</name>
    <dbReference type="NCBI Taxonomy" id="2480627"/>
    <lineage>
        <taxon>Bacteria</taxon>
        <taxon>Bacillati</taxon>
        <taxon>Bacillota</taxon>
        <taxon>Bacilli</taxon>
        <taxon>Lactobacillales</taxon>
        <taxon>Enterococcaceae</taxon>
        <taxon>Enterococcus</taxon>
    </lineage>
</organism>
<dbReference type="Proteomes" id="UP000290567">
    <property type="component" value="Unassembled WGS sequence"/>
</dbReference>
<dbReference type="EC" id="3.5.1.28" evidence="2"/>
<dbReference type="InterPro" id="IPR051206">
    <property type="entry name" value="NAMLAA_amidase_2"/>
</dbReference>
<evidence type="ECO:0000256" key="2">
    <source>
        <dbReference type="ARBA" id="ARBA00011901"/>
    </source>
</evidence>
<dbReference type="GO" id="GO:0009254">
    <property type="term" value="P:peptidoglycan turnover"/>
    <property type="evidence" value="ECO:0007669"/>
    <property type="project" value="TreeGrafter"/>
</dbReference>
<gene>
    <name evidence="7" type="ORF">NRIC_04090</name>
</gene>
<feature type="domain" description="N-acetylmuramoyl-L-alanine amidase" evidence="6">
    <location>
        <begin position="9"/>
        <end position="150"/>
    </location>
</feature>
<dbReference type="SUPFAM" id="SSF55846">
    <property type="entry name" value="N-acetylmuramoyl-L-alanine amidase-like"/>
    <property type="match status" value="1"/>
</dbReference>
<dbReference type="InterPro" id="IPR036505">
    <property type="entry name" value="Amidase/PGRP_sf"/>
</dbReference>
<dbReference type="OrthoDB" id="2416895at2"/>
<evidence type="ECO:0000259" key="6">
    <source>
        <dbReference type="SMART" id="SM00644"/>
    </source>
</evidence>
<evidence type="ECO:0000313" key="7">
    <source>
        <dbReference type="EMBL" id="GCF92518.1"/>
    </source>
</evidence>